<dbReference type="InterPro" id="IPR024607">
    <property type="entry name" value="Sulfatase_CS"/>
</dbReference>
<feature type="domain" description="Sulfatase N-terminal" evidence="6">
    <location>
        <begin position="8"/>
        <end position="369"/>
    </location>
</feature>
<dbReference type="PROSITE" id="PS00523">
    <property type="entry name" value="SULFATASE_1"/>
    <property type="match status" value="1"/>
</dbReference>
<name>A0A9X2MS85_9BACL</name>
<dbReference type="Gene3D" id="3.40.720.10">
    <property type="entry name" value="Alkaline Phosphatase, subunit A"/>
    <property type="match status" value="1"/>
</dbReference>
<comment type="caution">
    <text evidence="7">The sequence shown here is derived from an EMBL/GenBank/DDBJ whole genome shotgun (WGS) entry which is preliminary data.</text>
</comment>
<accession>A0A9X2MS85</accession>
<dbReference type="Pfam" id="PF00884">
    <property type="entry name" value="Sulfatase"/>
    <property type="match status" value="1"/>
</dbReference>
<evidence type="ECO:0000256" key="3">
    <source>
        <dbReference type="ARBA" id="ARBA00022801"/>
    </source>
</evidence>
<evidence type="ECO:0000256" key="5">
    <source>
        <dbReference type="SAM" id="MobiDB-lite"/>
    </source>
</evidence>
<keyword evidence="4" id="KW-0325">Glycoprotein</keyword>
<organism evidence="7 8">
    <name type="scientific">Paenibacillus soyae</name>
    <dbReference type="NCBI Taxonomy" id="2969249"/>
    <lineage>
        <taxon>Bacteria</taxon>
        <taxon>Bacillati</taxon>
        <taxon>Bacillota</taxon>
        <taxon>Bacilli</taxon>
        <taxon>Bacillales</taxon>
        <taxon>Paenibacillaceae</taxon>
        <taxon>Paenibacillus</taxon>
    </lineage>
</organism>
<dbReference type="InterPro" id="IPR000917">
    <property type="entry name" value="Sulfatase_N"/>
</dbReference>
<gene>
    <name evidence="7" type="ORF">NQZ67_12985</name>
</gene>
<dbReference type="PROSITE" id="PS00149">
    <property type="entry name" value="SULFATASE_2"/>
    <property type="match status" value="1"/>
</dbReference>
<dbReference type="InterPro" id="IPR017850">
    <property type="entry name" value="Alkaline_phosphatase_core_sf"/>
</dbReference>
<proteinExistence type="inferred from homology"/>
<dbReference type="RefSeq" id="WP_257446141.1">
    <property type="nucleotide sequence ID" value="NZ_JANIPJ010000008.1"/>
</dbReference>
<evidence type="ECO:0000313" key="7">
    <source>
        <dbReference type="EMBL" id="MCR2804796.1"/>
    </source>
</evidence>
<dbReference type="CDD" id="cd16031">
    <property type="entry name" value="G6S_like"/>
    <property type="match status" value="1"/>
</dbReference>
<dbReference type="EMBL" id="JANIPJ010000008">
    <property type="protein sequence ID" value="MCR2804796.1"/>
    <property type="molecule type" value="Genomic_DNA"/>
</dbReference>
<feature type="region of interest" description="Disordered" evidence="5">
    <location>
        <begin position="226"/>
        <end position="251"/>
    </location>
</feature>
<evidence type="ECO:0000313" key="8">
    <source>
        <dbReference type="Proteomes" id="UP001141950"/>
    </source>
</evidence>
<keyword evidence="3" id="KW-0378">Hydrolase</keyword>
<dbReference type="PANTHER" id="PTHR43108">
    <property type="entry name" value="N-ACETYLGLUCOSAMINE-6-SULFATASE FAMILY MEMBER"/>
    <property type="match status" value="1"/>
</dbReference>
<evidence type="ECO:0000259" key="6">
    <source>
        <dbReference type="Pfam" id="PF00884"/>
    </source>
</evidence>
<sequence>MTGSHDRPNLLFIMSDDHAANAISAYGSRLAEVCATPHIDRLAKEGALFRNFFCTNAICTPSRATILTGLYSHHNGVKTLSDSLSTELETYPRRMQEAGYETAVIGKWHLHSEPQGFHHYDVLSGQGTYWNPSFMRSGFDWSSISNVHDVSTGTTHAGYVTDIITDKCLEWLESRNSSKPFMLHCHHKAPHDDFEYHPRYENLFDGIDIPEPDSLWENRQHRSVGSRDFGTSVSERNPKRNAVLRQSDPSYPTGPLEIAGLDAEERTKAAYQKYLKDYLRVVKGIDDNVGRLLDYLDQSGQLEHTIVIYTSDQGMFLGEHDYIDKRWIYEEALQMPFLIRYPKEIEPGTVMESLVSNIDIGPTLLDYANTDYSCKVDGSSFRGLLNGSQMEWKDAIYYRYWMHLTHHDNPAHFGMRTREYKLIFFYGLPLDASGALDEETPASWEFYDLRQDPYEMNNVYEHPEYKELIEEARQKLFAIKQSAGDDDSAYPELLERIALSLHS</sequence>
<dbReference type="Proteomes" id="UP001141950">
    <property type="component" value="Unassembled WGS sequence"/>
</dbReference>
<evidence type="ECO:0000256" key="1">
    <source>
        <dbReference type="ARBA" id="ARBA00008779"/>
    </source>
</evidence>
<reference evidence="7" key="1">
    <citation type="submission" date="2022-08" db="EMBL/GenBank/DDBJ databases">
        <title>The genomic sequence of strain Paenibacillus sp. SCIV0701.</title>
        <authorList>
            <person name="Zhao H."/>
        </authorList>
    </citation>
    <scope>NUCLEOTIDE SEQUENCE</scope>
    <source>
        <strain evidence="7">SCIV0701</strain>
    </source>
</reference>
<protein>
    <submittedName>
        <fullName evidence="7">Sulfatase</fullName>
    </submittedName>
</protein>
<evidence type="ECO:0000256" key="4">
    <source>
        <dbReference type="ARBA" id="ARBA00023180"/>
    </source>
</evidence>
<evidence type="ECO:0000256" key="2">
    <source>
        <dbReference type="ARBA" id="ARBA00022729"/>
    </source>
</evidence>
<comment type="similarity">
    <text evidence="1">Belongs to the sulfatase family.</text>
</comment>
<keyword evidence="8" id="KW-1185">Reference proteome</keyword>
<keyword evidence="2" id="KW-0732">Signal</keyword>
<dbReference type="GO" id="GO:0016787">
    <property type="term" value="F:hydrolase activity"/>
    <property type="evidence" value="ECO:0007669"/>
    <property type="project" value="UniProtKB-KW"/>
</dbReference>
<dbReference type="PANTHER" id="PTHR43108:SF6">
    <property type="entry name" value="N-SULPHOGLUCOSAMINE SULPHOHYDROLASE"/>
    <property type="match status" value="1"/>
</dbReference>
<dbReference type="AlphaFoldDB" id="A0A9X2MS85"/>
<dbReference type="SUPFAM" id="SSF53649">
    <property type="entry name" value="Alkaline phosphatase-like"/>
    <property type="match status" value="1"/>
</dbReference>